<reference evidence="2 3" key="1">
    <citation type="submission" date="2024-01" db="EMBL/GenBank/DDBJ databases">
        <authorList>
            <consortium name="Genoscope - CEA"/>
            <person name="William W."/>
        </authorList>
    </citation>
    <scope>NUCLEOTIDE SEQUENCE [LARGE SCALE GENOMIC DNA]</scope>
    <source>
        <strain evidence="2 3">29B2s-10</strain>
    </source>
</reference>
<protein>
    <submittedName>
        <fullName evidence="2">Uncharacterized protein</fullName>
    </submittedName>
</protein>
<feature type="compositionally biased region" description="Polar residues" evidence="1">
    <location>
        <begin position="231"/>
        <end position="244"/>
    </location>
</feature>
<evidence type="ECO:0000313" key="3">
    <source>
        <dbReference type="Proteomes" id="UP001497600"/>
    </source>
</evidence>
<feature type="region of interest" description="Disordered" evidence="1">
    <location>
        <begin position="231"/>
        <end position="277"/>
    </location>
</feature>
<dbReference type="EMBL" id="OZ004255">
    <property type="protein sequence ID" value="CAK7900379.1"/>
    <property type="molecule type" value="Genomic_DNA"/>
</dbReference>
<feature type="compositionally biased region" description="Acidic residues" evidence="1">
    <location>
        <begin position="246"/>
        <end position="277"/>
    </location>
</feature>
<dbReference type="Proteomes" id="UP001497600">
    <property type="component" value="Chromosome C"/>
</dbReference>
<dbReference type="Pfam" id="PF05841">
    <property type="entry name" value="Apc15p"/>
    <property type="match status" value="1"/>
</dbReference>
<feature type="compositionally biased region" description="Acidic residues" evidence="1">
    <location>
        <begin position="137"/>
        <end position="150"/>
    </location>
</feature>
<name>A0ABP0EAY6_9ASCO</name>
<organism evidence="2 3">
    <name type="scientific">[Candida] anglica</name>
    <dbReference type="NCBI Taxonomy" id="148631"/>
    <lineage>
        <taxon>Eukaryota</taxon>
        <taxon>Fungi</taxon>
        <taxon>Dikarya</taxon>
        <taxon>Ascomycota</taxon>
        <taxon>Saccharomycotina</taxon>
        <taxon>Pichiomycetes</taxon>
        <taxon>Debaryomycetaceae</taxon>
        <taxon>Kurtzmaniella</taxon>
    </lineage>
</organism>
<evidence type="ECO:0000313" key="2">
    <source>
        <dbReference type="EMBL" id="CAK7900379.1"/>
    </source>
</evidence>
<keyword evidence="3" id="KW-1185">Reference proteome</keyword>
<accession>A0ABP0EAY6</accession>
<gene>
    <name evidence="2" type="ORF">CAAN4_C07096</name>
</gene>
<proteinExistence type="predicted"/>
<evidence type="ECO:0000256" key="1">
    <source>
        <dbReference type="SAM" id="MobiDB-lite"/>
    </source>
</evidence>
<feature type="region of interest" description="Disordered" evidence="1">
    <location>
        <begin position="135"/>
        <end position="157"/>
    </location>
</feature>
<sequence>MFSPSLFSGDFHDLWLQNQSSSGGLSSKGFVEMNGTQDEQKRDQLRHLFAPPLSAYSVECPGPNISQLDYIMKTRSLNGGSLNASNQNFLTPSVLKKLNKLNSIRNIGYTTISPVGIDKTMVELAYEESKQLHFSDQMDDEEGEDGEEDPSFIPTVENTNNSILEQPEEVDLDAYIPDADEFELGGTEDVIEEESLVDEDEGFMAEEVEYQEDHSISADITRHMAPLSGSGSILTAIQREGNTSEIGDENAENDNENDGESDNENNNEYDESDMIIE</sequence>
<dbReference type="InterPro" id="IPR008402">
    <property type="entry name" value="APC_su15/mnd2"/>
</dbReference>